<evidence type="ECO:0000256" key="7">
    <source>
        <dbReference type="ARBA" id="ARBA00023136"/>
    </source>
</evidence>
<organism evidence="9 10">
    <name type="scientific">Candidatus Gottesmanbacteria bacterium GW2011_GWA2_47_9</name>
    <dbReference type="NCBI Taxonomy" id="1618445"/>
    <lineage>
        <taxon>Bacteria</taxon>
        <taxon>Candidatus Gottesmaniibacteriota</taxon>
    </lineage>
</organism>
<dbReference type="NCBIfam" id="TIGR02532">
    <property type="entry name" value="IV_pilin_GFxxxE"/>
    <property type="match status" value="1"/>
</dbReference>
<keyword evidence="7 8" id="KW-0472">Membrane</keyword>
<dbReference type="Pfam" id="PF07963">
    <property type="entry name" value="N_methyl"/>
    <property type="match status" value="1"/>
</dbReference>
<name>A0A0G1X0N6_9BACT</name>
<feature type="transmembrane region" description="Helical" evidence="8">
    <location>
        <begin position="12"/>
        <end position="31"/>
    </location>
</feature>
<dbReference type="PANTHER" id="PTHR39583">
    <property type="entry name" value="TYPE II SECRETION SYSTEM PROTEIN J-RELATED"/>
    <property type="match status" value="1"/>
</dbReference>
<comment type="subcellular location">
    <subcellularLocation>
        <location evidence="1">Cell inner membrane</location>
        <topology evidence="1">Single-pass membrane protein</topology>
    </subcellularLocation>
</comment>
<dbReference type="InterPro" id="IPR051621">
    <property type="entry name" value="T2SS_protein_J"/>
</dbReference>
<evidence type="ECO:0000256" key="2">
    <source>
        <dbReference type="ARBA" id="ARBA00022475"/>
    </source>
</evidence>
<evidence type="ECO:0000256" key="5">
    <source>
        <dbReference type="ARBA" id="ARBA00022692"/>
    </source>
</evidence>
<evidence type="ECO:0000256" key="3">
    <source>
        <dbReference type="ARBA" id="ARBA00022481"/>
    </source>
</evidence>
<evidence type="ECO:0008006" key="11">
    <source>
        <dbReference type="Google" id="ProtNLM"/>
    </source>
</evidence>
<evidence type="ECO:0000256" key="6">
    <source>
        <dbReference type="ARBA" id="ARBA00022989"/>
    </source>
</evidence>
<accession>A0A0G1X0N6</accession>
<evidence type="ECO:0000313" key="9">
    <source>
        <dbReference type="EMBL" id="KKU88010.1"/>
    </source>
</evidence>
<evidence type="ECO:0000313" key="10">
    <source>
        <dbReference type="Proteomes" id="UP000034739"/>
    </source>
</evidence>
<evidence type="ECO:0000256" key="1">
    <source>
        <dbReference type="ARBA" id="ARBA00004377"/>
    </source>
</evidence>
<keyword evidence="3" id="KW-0488">Methylation</keyword>
<keyword evidence="6 8" id="KW-1133">Transmembrane helix</keyword>
<dbReference type="AlphaFoldDB" id="A0A0G1X0N6"/>
<dbReference type="PANTHER" id="PTHR39583:SF2">
    <property type="entry name" value="TYPE II SECRETION SYSTEM PROTEIN J"/>
    <property type="match status" value="1"/>
</dbReference>
<dbReference type="InterPro" id="IPR012902">
    <property type="entry name" value="N_methyl_site"/>
</dbReference>
<dbReference type="GO" id="GO:0005886">
    <property type="term" value="C:plasma membrane"/>
    <property type="evidence" value="ECO:0007669"/>
    <property type="project" value="UniProtKB-SubCell"/>
</dbReference>
<comment type="caution">
    <text evidence="9">The sequence shown here is derived from an EMBL/GenBank/DDBJ whole genome shotgun (WGS) entry which is preliminary data.</text>
</comment>
<dbReference type="Proteomes" id="UP000034739">
    <property type="component" value="Unassembled WGS sequence"/>
</dbReference>
<keyword evidence="5 8" id="KW-0812">Transmembrane</keyword>
<dbReference type="InterPro" id="IPR045584">
    <property type="entry name" value="Pilin-like"/>
</dbReference>
<evidence type="ECO:0000256" key="4">
    <source>
        <dbReference type="ARBA" id="ARBA00022519"/>
    </source>
</evidence>
<keyword evidence="4" id="KW-0997">Cell inner membrane</keyword>
<dbReference type="SUPFAM" id="SSF54523">
    <property type="entry name" value="Pili subunits"/>
    <property type="match status" value="1"/>
</dbReference>
<keyword evidence="2" id="KW-1003">Cell membrane</keyword>
<evidence type="ECO:0000256" key="8">
    <source>
        <dbReference type="SAM" id="Phobius"/>
    </source>
</evidence>
<sequence length="180" mass="18969">MKKQKGFTLLEILVAIGILAIVGTLIVQVFFTTTRANSKTEVQKNVKQNGDFAIEAMSRLIRSARSVSSSCTAGGATTESLTLINEHGRTTTFGCLLDGEVTRVASTSGARTDYLTDQNLTLGGASCTQDSLQFVCTAPAGQPAMVSITFGLSQKGTPPDQFEKASASFQTTVAIRNPAP</sequence>
<gene>
    <name evidence="9" type="ORF">UY16_C0015G0048</name>
</gene>
<dbReference type="PROSITE" id="PS00409">
    <property type="entry name" value="PROKAR_NTER_METHYL"/>
    <property type="match status" value="1"/>
</dbReference>
<protein>
    <recommendedName>
        <fullName evidence="11">Prepilin-type N-terminal cleavage/methylation domain-containing protein</fullName>
    </recommendedName>
</protein>
<dbReference type="EMBL" id="LCOY01000015">
    <property type="protein sequence ID" value="KKU88010.1"/>
    <property type="molecule type" value="Genomic_DNA"/>
</dbReference>
<proteinExistence type="predicted"/>
<reference evidence="9 10" key="1">
    <citation type="journal article" date="2015" name="Nature">
        <title>rRNA introns, odd ribosomes, and small enigmatic genomes across a large radiation of phyla.</title>
        <authorList>
            <person name="Brown C.T."/>
            <person name="Hug L.A."/>
            <person name="Thomas B.C."/>
            <person name="Sharon I."/>
            <person name="Castelle C.J."/>
            <person name="Singh A."/>
            <person name="Wilkins M.J."/>
            <person name="Williams K.H."/>
            <person name="Banfield J.F."/>
        </authorList>
    </citation>
    <scope>NUCLEOTIDE SEQUENCE [LARGE SCALE GENOMIC DNA]</scope>
</reference>